<protein>
    <recommendedName>
        <fullName evidence="3">Mos1 transposase HTH domain-containing protein</fullName>
    </recommendedName>
</protein>
<dbReference type="OrthoDB" id="8056049at2759"/>
<proteinExistence type="predicted"/>
<dbReference type="Proteomes" id="UP000299102">
    <property type="component" value="Unassembled WGS sequence"/>
</dbReference>
<accession>A0A4C2A387</accession>
<sequence>MRPTVDIPMEYYRMSVKPIAVQGRVAQNWFKHFQSGNFDVKDEPRSGRPVTDEVQAILEKVEPDQVVIAAHGQKLGAEGKGLMEEVWGDGGAKWTTRTVAH</sequence>
<evidence type="ECO:0000313" key="2">
    <source>
        <dbReference type="Proteomes" id="UP000299102"/>
    </source>
</evidence>
<evidence type="ECO:0000313" key="1">
    <source>
        <dbReference type="EMBL" id="GBP95156.1"/>
    </source>
</evidence>
<keyword evidence="2" id="KW-1185">Reference proteome</keyword>
<dbReference type="EMBL" id="BGZK01002591">
    <property type="protein sequence ID" value="GBP95156.1"/>
    <property type="molecule type" value="Genomic_DNA"/>
</dbReference>
<reference evidence="1 2" key="1">
    <citation type="journal article" date="2019" name="Commun. Biol.">
        <title>The bagworm genome reveals a unique fibroin gene that provides high tensile strength.</title>
        <authorList>
            <person name="Kono N."/>
            <person name="Nakamura H."/>
            <person name="Ohtoshi R."/>
            <person name="Tomita M."/>
            <person name="Numata K."/>
            <person name="Arakawa K."/>
        </authorList>
    </citation>
    <scope>NUCLEOTIDE SEQUENCE [LARGE SCALE GENOMIC DNA]</scope>
</reference>
<gene>
    <name evidence="1" type="ORF">EVAR_70382_1</name>
</gene>
<dbReference type="AlphaFoldDB" id="A0A4C2A387"/>
<comment type="caution">
    <text evidence="1">The sequence shown here is derived from an EMBL/GenBank/DDBJ whole genome shotgun (WGS) entry which is preliminary data.</text>
</comment>
<evidence type="ECO:0008006" key="3">
    <source>
        <dbReference type="Google" id="ProtNLM"/>
    </source>
</evidence>
<organism evidence="1 2">
    <name type="scientific">Eumeta variegata</name>
    <name type="common">Bagworm moth</name>
    <name type="synonym">Eumeta japonica</name>
    <dbReference type="NCBI Taxonomy" id="151549"/>
    <lineage>
        <taxon>Eukaryota</taxon>
        <taxon>Metazoa</taxon>
        <taxon>Ecdysozoa</taxon>
        <taxon>Arthropoda</taxon>
        <taxon>Hexapoda</taxon>
        <taxon>Insecta</taxon>
        <taxon>Pterygota</taxon>
        <taxon>Neoptera</taxon>
        <taxon>Endopterygota</taxon>
        <taxon>Lepidoptera</taxon>
        <taxon>Glossata</taxon>
        <taxon>Ditrysia</taxon>
        <taxon>Tineoidea</taxon>
        <taxon>Psychidae</taxon>
        <taxon>Oiketicinae</taxon>
        <taxon>Eumeta</taxon>
    </lineage>
</organism>
<name>A0A4C2A387_EUMVA</name>